<name>A0A6A3LTZ8_9STRA</name>
<evidence type="ECO:0008006" key="12">
    <source>
        <dbReference type="Google" id="ProtNLM"/>
    </source>
</evidence>
<evidence type="ECO:0000313" key="10">
    <source>
        <dbReference type="Proteomes" id="UP000476176"/>
    </source>
</evidence>
<dbReference type="InterPro" id="IPR036396">
    <property type="entry name" value="Cyt_P450_sf"/>
</dbReference>
<evidence type="ECO:0000256" key="4">
    <source>
        <dbReference type="ARBA" id="ARBA00023004"/>
    </source>
</evidence>
<dbReference type="Pfam" id="PF00067">
    <property type="entry name" value="p450"/>
    <property type="match status" value="1"/>
</dbReference>
<organism evidence="6 9">
    <name type="scientific">Phytophthora fragariae</name>
    <dbReference type="NCBI Taxonomy" id="53985"/>
    <lineage>
        <taxon>Eukaryota</taxon>
        <taxon>Sar</taxon>
        <taxon>Stramenopiles</taxon>
        <taxon>Oomycota</taxon>
        <taxon>Peronosporomycetes</taxon>
        <taxon>Peronosporales</taxon>
        <taxon>Peronosporaceae</taxon>
        <taxon>Phytophthora</taxon>
    </lineage>
</organism>
<evidence type="ECO:0000313" key="8">
    <source>
        <dbReference type="EMBL" id="KAE9254286.1"/>
    </source>
</evidence>
<dbReference type="GO" id="GO:0016705">
    <property type="term" value="F:oxidoreductase activity, acting on paired donors, with incorporation or reduction of molecular oxygen"/>
    <property type="evidence" value="ECO:0007669"/>
    <property type="project" value="InterPro"/>
</dbReference>
<dbReference type="Proteomes" id="UP000460718">
    <property type="component" value="Unassembled WGS sequence"/>
</dbReference>
<evidence type="ECO:0000256" key="5">
    <source>
        <dbReference type="PIRSR" id="PIRSR602401-1"/>
    </source>
</evidence>
<comment type="caution">
    <text evidence="6">The sequence shown here is derived from an EMBL/GenBank/DDBJ whole genome shotgun (WGS) entry which is preliminary data.</text>
</comment>
<dbReference type="EMBL" id="QXFX01000233">
    <property type="protein sequence ID" value="KAE9124497.1"/>
    <property type="molecule type" value="Genomic_DNA"/>
</dbReference>
<evidence type="ECO:0000313" key="6">
    <source>
        <dbReference type="EMBL" id="KAE9021720.1"/>
    </source>
</evidence>
<dbReference type="Proteomes" id="UP000476176">
    <property type="component" value="Unassembled WGS sequence"/>
</dbReference>
<dbReference type="EMBL" id="QXGC01000025">
    <property type="protein sequence ID" value="KAE9254286.1"/>
    <property type="molecule type" value="Genomic_DNA"/>
</dbReference>
<dbReference type="EMBL" id="QXFW01000179">
    <property type="protein sequence ID" value="KAE9021720.1"/>
    <property type="molecule type" value="Genomic_DNA"/>
</dbReference>
<keyword evidence="3" id="KW-0560">Oxidoreductase</keyword>
<dbReference type="SUPFAM" id="SSF48264">
    <property type="entry name" value="Cytochrome P450"/>
    <property type="match status" value="1"/>
</dbReference>
<gene>
    <name evidence="8" type="ORF">PF004_g1086</name>
    <name evidence="7" type="ORF">PF010_g5988</name>
    <name evidence="6" type="ORF">PF011_g4818</name>
</gene>
<dbReference type="InterPro" id="IPR001128">
    <property type="entry name" value="Cyt_P450"/>
</dbReference>
<feature type="binding site" description="axial binding residue" evidence="5">
    <location>
        <position position="477"/>
    </location>
    <ligand>
        <name>heme</name>
        <dbReference type="ChEBI" id="CHEBI:30413"/>
    </ligand>
    <ligandPart>
        <name>Fe</name>
        <dbReference type="ChEBI" id="CHEBI:18248"/>
    </ligandPart>
</feature>
<proteinExistence type="inferred from homology"/>
<dbReference type="PANTHER" id="PTHR24296">
    <property type="entry name" value="CYTOCHROME P450"/>
    <property type="match status" value="1"/>
</dbReference>
<dbReference type="Proteomes" id="UP000488956">
    <property type="component" value="Unassembled WGS sequence"/>
</dbReference>
<evidence type="ECO:0000313" key="7">
    <source>
        <dbReference type="EMBL" id="KAE9124497.1"/>
    </source>
</evidence>
<keyword evidence="5" id="KW-0349">Heme</keyword>
<evidence type="ECO:0000256" key="3">
    <source>
        <dbReference type="ARBA" id="ARBA00023002"/>
    </source>
</evidence>
<dbReference type="CDD" id="cd11064">
    <property type="entry name" value="CYP86A"/>
    <property type="match status" value="1"/>
</dbReference>
<keyword evidence="4 5" id="KW-0408">Iron</keyword>
<dbReference type="GO" id="GO:0004497">
    <property type="term" value="F:monooxygenase activity"/>
    <property type="evidence" value="ECO:0007669"/>
    <property type="project" value="InterPro"/>
</dbReference>
<evidence type="ECO:0000313" key="9">
    <source>
        <dbReference type="Proteomes" id="UP000460718"/>
    </source>
</evidence>
<protein>
    <recommendedName>
        <fullName evidence="12">Cytochrome P450</fullName>
    </recommendedName>
</protein>
<dbReference type="Gene3D" id="1.10.630.10">
    <property type="entry name" value="Cytochrome P450"/>
    <property type="match status" value="1"/>
</dbReference>
<evidence type="ECO:0000313" key="11">
    <source>
        <dbReference type="Proteomes" id="UP000488956"/>
    </source>
</evidence>
<evidence type="ECO:0000256" key="1">
    <source>
        <dbReference type="ARBA" id="ARBA00010617"/>
    </source>
</evidence>
<dbReference type="GO" id="GO:0020037">
    <property type="term" value="F:heme binding"/>
    <property type="evidence" value="ECO:0007669"/>
    <property type="project" value="InterPro"/>
</dbReference>
<dbReference type="GO" id="GO:0005506">
    <property type="term" value="F:iron ion binding"/>
    <property type="evidence" value="ECO:0007669"/>
    <property type="project" value="InterPro"/>
</dbReference>
<reference evidence="9 10" key="1">
    <citation type="submission" date="2018-09" db="EMBL/GenBank/DDBJ databases">
        <title>Genomic investigation of the strawberry pathogen Phytophthora fragariae indicates pathogenicity is determined by transcriptional variation in three key races.</title>
        <authorList>
            <person name="Adams T.M."/>
            <person name="Armitage A.D."/>
            <person name="Sobczyk M.K."/>
            <person name="Bates H.J."/>
            <person name="Dunwell J.M."/>
            <person name="Nellist C.F."/>
            <person name="Harrison R.J."/>
        </authorList>
    </citation>
    <scope>NUCLEOTIDE SEQUENCE [LARGE SCALE GENOMIC DNA]</scope>
    <source>
        <strain evidence="8 10">BC-23</strain>
        <strain evidence="7 11">ONT-3</strain>
        <strain evidence="6 9">SCRP245</strain>
    </source>
</reference>
<dbReference type="PRINTS" id="PR00385">
    <property type="entry name" value="P450"/>
</dbReference>
<comment type="cofactor">
    <cofactor evidence="5">
        <name>heme</name>
        <dbReference type="ChEBI" id="CHEBI:30413"/>
    </cofactor>
</comment>
<keyword evidence="2 5" id="KW-0479">Metal-binding</keyword>
<dbReference type="PRINTS" id="PR00463">
    <property type="entry name" value="EP450I"/>
</dbReference>
<evidence type="ECO:0000256" key="2">
    <source>
        <dbReference type="ARBA" id="ARBA00022723"/>
    </source>
</evidence>
<sequence>MLTFLPTLAASDSSSRQSLVTSAFIAVLLGVSTFATRNHLERLKVKQRPHKEGLPLPKPRTTLPFLGNTLDFIKNNDVFHDWVSSLVQGFDGEPFLLSAPGRPDILVVSTPEAFEDVTKRQFDTFVKGEYLHEMFHDLLGNAITNSDGEVWQFQRKIFAKLFSTRALRESMTSTIQKHGRSMHRLFDTAAASGESFDLFRLLSRFAMESFAEIGFGIQMGSLAIGEDHPFEEAFDIAEEATAKRFSVPAWFWKLQRLLGVGSEGQLQRAITVIDTTVLRFISESIAARARGEKRTGGAQNIVSLVLDSRDLDGEADPQLLRSIAIAAIIGGRDTTSETLSWFIYMLSQHPEVERRVRDEMLEKIPRLAVEAAYFPTMDEVQSLTYLEAAIKETLRLYPPASFNIKHCSADTFLSDGTFVPEGTTIGLPSYAMGRMARTWGPDCNEYKPERFLDPDTGKLLSVSPFKFPAFFAGPRICVGMNLAMLEMKIVVTGLLSRFHIAVQPDQEVTYVRSLALPMKSPFMVKIERVSPSAVPLLESIP</sequence>
<accession>A0A6A3LTZ8</accession>
<comment type="similarity">
    <text evidence="1">Belongs to the cytochrome P450 family.</text>
</comment>
<dbReference type="InterPro" id="IPR002401">
    <property type="entry name" value="Cyt_P450_E_grp-I"/>
</dbReference>
<dbReference type="AlphaFoldDB" id="A0A6A3LTZ8"/>